<protein>
    <submittedName>
        <fullName evidence="1">Uncharacterized protein</fullName>
    </submittedName>
</protein>
<name>A0AA37UZP7_9MYCO</name>
<comment type="caution">
    <text evidence="1">The sequence shown here is derived from an EMBL/GenBank/DDBJ whole genome shotgun (WGS) entry which is preliminary data.</text>
</comment>
<gene>
    <name evidence="1" type="ORF">SRL2020028_58070</name>
</gene>
<accession>A0AA37UZP7</accession>
<dbReference type="EMBL" id="BRXE01000150">
    <property type="protein sequence ID" value="GLB86551.1"/>
    <property type="molecule type" value="Genomic_DNA"/>
</dbReference>
<dbReference type="Proteomes" id="UP001165663">
    <property type="component" value="Unassembled WGS sequence"/>
</dbReference>
<proteinExistence type="predicted"/>
<sequence>MPRAVTPMNPKWLRQNTNNIRIGIQRHQLVTFYPGLVTYMCAGCGEPPQPGKVTLTSKRGEIPHW</sequence>
<organism evidence="1 2">
    <name type="scientific">Mycobacterium kiyosense</name>
    <dbReference type="NCBI Taxonomy" id="2871094"/>
    <lineage>
        <taxon>Bacteria</taxon>
        <taxon>Bacillati</taxon>
        <taxon>Actinomycetota</taxon>
        <taxon>Actinomycetes</taxon>
        <taxon>Mycobacteriales</taxon>
        <taxon>Mycobacteriaceae</taxon>
        <taxon>Mycobacterium</taxon>
    </lineage>
</organism>
<dbReference type="AlphaFoldDB" id="A0AA37UZP7"/>
<evidence type="ECO:0000313" key="2">
    <source>
        <dbReference type="Proteomes" id="UP001165663"/>
    </source>
</evidence>
<reference evidence="1" key="1">
    <citation type="submission" date="2022-07" db="EMBL/GenBank/DDBJ databases">
        <title>Mycobacterium kiyosense sp. nov., scotochromogenic slow-glowing species isolated from respiratory specimens.</title>
        <authorList>
            <person name="Fukano H."/>
            <person name="Kazumi Y."/>
            <person name="Sakagami N."/>
            <person name="Ato M."/>
            <person name="Mitarai S."/>
            <person name="Hoshino Y."/>
        </authorList>
    </citation>
    <scope>NUCLEOTIDE SEQUENCE</scope>
    <source>
        <strain evidence="1">SRL2020-028</strain>
    </source>
</reference>
<evidence type="ECO:0000313" key="1">
    <source>
        <dbReference type="EMBL" id="GLB86551.1"/>
    </source>
</evidence>